<gene>
    <name evidence="2" type="ORF">XNOV1_A032919</name>
</gene>
<name>A0AAV1GYV7_XYRNO</name>
<dbReference type="Proteomes" id="UP001178508">
    <property type="component" value="Chromosome 17"/>
</dbReference>
<evidence type="ECO:0000256" key="1">
    <source>
        <dbReference type="SAM" id="Coils"/>
    </source>
</evidence>
<dbReference type="AlphaFoldDB" id="A0AAV1GYV7"/>
<dbReference type="EMBL" id="OY660880">
    <property type="protein sequence ID" value="CAJ1078416.1"/>
    <property type="molecule type" value="Genomic_DNA"/>
</dbReference>
<keyword evidence="3" id="KW-1185">Reference proteome</keyword>
<accession>A0AAV1GYV7</accession>
<feature type="coiled-coil region" evidence="1">
    <location>
        <begin position="56"/>
        <end position="90"/>
    </location>
</feature>
<evidence type="ECO:0000313" key="3">
    <source>
        <dbReference type="Proteomes" id="UP001178508"/>
    </source>
</evidence>
<organism evidence="2 3">
    <name type="scientific">Xyrichtys novacula</name>
    <name type="common">Pearly razorfish</name>
    <name type="synonym">Hemipteronotus novacula</name>
    <dbReference type="NCBI Taxonomy" id="13765"/>
    <lineage>
        <taxon>Eukaryota</taxon>
        <taxon>Metazoa</taxon>
        <taxon>Chordata</taxon>
        <taxon>Craniata</taxon>
        <taxon>Vertebrata</taxon>
        <taxon>Euteleostomi</taxon>
        <taxon>Actinopterygii</taxon>
        <taxon>Neopterygii</taxon>
        <taxon>Teleostei</taxon>
        <taxon>Neoteleostei</taxon>
        <taxon>Acanthomorphata</taxon>
        <taxon>Eupercaria</taxon>
        <taxon>Labriformes</taxon>
        <taxon>Labridae</taxon>
        <taxon>Xyrichtys</taxon>
    </lineage>
</organism>
<keyword evidence="1" id="KW-0175">Coiled coil</keyword>
<evidence type="ECO:0000313" key="2">
    <source>
        <dbReference type="EMBL" id="CAJ1078416.1"/>
    </source>
</evidence>
<sequence>MQSRRPTYQVRPGVAARQKSADSLKALVESLGQQLQSFDGRLTKTETLVGDNFAKLALAETQVELLQTQNKELLDRVESLENNANKSMLRVVGIPDVFPTPPTLDYVYHSGRKTNQKNQVRPRTTVVCFHYMQERERVAKWSHKHECWFRDTQLRFYTHNCGFGETMRCLQTDQEIPV</sequence>
<dbReference type="Gene3D" id="3.30.70.1820">
    <property type="entry name" value="L1 transposable element, RRM domain"/>
    <property type="match status" value="1"/>
</dbReference>
<reference evidence="2" key="1">
    <citation type="submission" date="2023-08" db="EMBL/GenBank/DDBJ databases">
        <authorList>
            <person name="Alioto T."/>
            <person name="Alioto T."/>
            <person name="Gomez Garrido J."/>
        </authorList>
    </citation>
    <scope>NUCLEOTIDE SEQUENCE</scope>
</reference>
<proteinExistence type="predicted"/>
<protein>
    <submittedName>
        <fullName evidence="2">Uncharacterized protein</fullName>
    </submittedName>
</protein>